<sequence>MKTRRGACYSCHAAAAAAANGDAPEAHHRRKRRRTAAAEGSPAATAGVPAGCALGDMFEELPDDLVVSILRDVAASAGSPADLAGAMLTCKRFRELGQSKVVLARASPRCLAVRAKSWSDDAHRFLQRCADAGNLEACYLLGMIRFYCLGSRGSGAALMAAAAVGGHREALYSLAVIQFNGSGGSKDDRDLRAGAALCARAASLGHVDALRELGHCLQDGYGVRRSVADGRRLLVQANARELAAAVASGAATGGGKAAAASRRHACLLSDFGCRAAAAAAGEAHAANRFLVDWFASQPLVQASAAAAAAAANSAGTAAGSAEEDGALRLCSQALCGRPETRRHEFRRCSVCGVVNYCSRACQALHWKMSHKAECTPMDRWLDAGAAVANAAAAAAGGPAP</sequence>
<dbReference type="Pfam" id="PF01753">
    <property type="entry name" value="zf-MYND"/>
    <property type="match status" value="1"/>
</dbReference>
<dbReference type="Gene3D" id="1.25.40.10">
    <property type="entry name" value="Tetratricopeptide repeat domain"/>
    <property type="match status" value="1"/>
</dbReference>
<dbReference type="PROSITE" id="PS50865">
    <property type="entry name" value="ZF_MYND_2"/>
    <property type="match status" value="1"/>
</dbReference>
<dbReference type="SUPFAM" id="SSF81383">
    <property type="entry name" value="F-box domain"/>
    <property type="match status" value="1"/>
</dbReference>
<keyword evidence="1" id="KW-0479">Metal-binding</keyword>
<keyword evidence="8" id="KW-1185">Reference proteome</keyword>
<evidence type="ECO:0000259" key="6">
    <source>
        <dbReference type="PROSITE" id="PS50865"/>
    </source>
</evidence>
<evidence type="ECO:0000256" key="4">
    <source>
        <dbReference type="PROSITE-ProRule" id="PRU00134"/>
    </source>
</evidence>
<protein>
    <recommendedName>
        <fullName evidence="6">MYND-type domain-containing protein</fullName>
    </recommendedName>
</protein>
<dbReference type="EMBL" id="OZ075140">
    <property type="protein sequence ID" value="CAL5027902.1"/>
    <property type="molecule type" value="Genomic_DNA"/>
</dbReference>
<reference evidence="7 8" key="2">
    <citation type="submission" date="2024-10" db="EMBL/GenBank/DDBJ databases">
        <authorList>
            <person name="Ryan C."/>
        </authorList>
    </citation>
    <scope>NUCLEOTIDE SEQUENCE [LARGE SCALE GENOMIC DNA]</scope>
</reference>
<keyword evidence="2 4" id="KW-0863">Zinc-finger</keyword>
<evidence type="ECO:0000256" key="1">
    <source>
        <dbReference type="ARBA" id="ARBA00022723"/>
    </source>
</evidence>
<organism evidence="7 8">
    <name type="scientific">Urochloa decumbens</name>
    <dbReference type="NCBI Taxonomy" id="240449"/>
    <lineage>
        <taxon>Eukaryota</taxon>
        <taxon>Viridiplantae</taxon>
        <taxon>Streptophyta</taxon>
        <taxon>Embryophyta</taxon>
        <taxon>Tracheophyta</taxon>
        <taxon>Spermatophyta</taxon>
        <taxon>Magnoliopsida</taxon>
        <taxon>Liliopsida</taxon>
        <taxon>Poales</taxon>
        <taxon>Poaceae</taxon>
        <taxon>PACMAD clade</taxon>
        <taxon>Panicoideae</taxon>
        <taxon>Panicodae</taxon>
        <taxon>Paniceae</taxon>
        <taxon>Melinidinae</taxon>
        <taxon>Urochloa</taxon>
    </lineage>
</organism>
<feature type="domain" description="MYND-type" evidence="6">
    <location>
        <begin position="332"/>
        <end position="374"/>
    </location>
</feature>
<accession>A0ABC9CYG2</accession>
<dbReference type="Pfam" id="PF23310">
    <property type="entry name" value="TPR_27"/>
    <property type="match status" value="1"/>
</dbReference>
<evidence type="ECO:0000256" key="5">
    <source>
        <dbReference type="SAM" id="MobiDB-lite"/>
    </source>
</evidence>
<keyword evidence="3" id="KW-0862">Zinc</keyword>
<dbReference type="PANTHER" id="PTHR46758">
    <property type="entry name" value="MYND DOMAIN-CONTAINING"/>
    <property type="match status" value="1"/>
</dbReference>
<dbReference type="GO" id="GO:0008270">
    <property type="term" value="F:zinc ion binding"/>
    <property type="evidence" value="ECO:0007669"/>
    <property type="project" value="UniProtKB-KW"/>
</dbReference>
<dbReference type="Proteomes" id="UP001497457">
    <property type="component" value="Chromosome 30rd"/>
</dbReference>
<dbReference type="PANTHER" id="PTHR46758:SF18">
    <property type="entry name" value="OS04G0385600 PROTEIN"/>
    <property type="match status" value="1"/>
</dbReference>
<feature type="region of interest" description="Disordered" evidence="5">
    <location>
        <begin position="20"/>
        <end position="45"/>
    </location>
</feature>
<dbReference type="InterPro" id="IPR057136">
    <property type="entry name" value="At2g35280_TPR_dom"/>
</dbReference>
<dbReference type="SUPFAM" id="SSF81901">
    <property type="entry name" value="HCP-like"/>
    <property type="match status" value="1"/>
</dbReference>
<dbReference type="FunFam" id="6.10.140.2220:FF:000033">
    <property type="entry name" value="Predicted protein"/>
    <property type="match status" value="1"/>
</dbReference>
<evidence type="ECO:0000256" key="2">
    <source>
        <dbReference type="ARBA" id="ARBA00022771"/>
    </source>
</evidence>
<dbReference type="AlphaFoldDB" id="A0ABC9CYG2"/>
<dbReference type="InterPro" id="IPR011990">
    <property type="entry name" value="TPR-like_helical_dom_sf"/>
</dbReference>
<evidence type="ECO:0000256" key="3">
    <source>
        <dbReference type="ARBA" id="ARBA00022833"/>
    </source>
</evidence>
<proteinExistence type="predicted"/>
<dbReference type="SUPFAM" id="SSF144232">
    <property type="entry name" value="HIT/MYND zinc finger-like"/>
    <property type="match status" value="1"/>
</dbReference>
<reference evidence="8" key="1">
    <citation type="submission" date="2024-06" db="EMBL/GenBank/DDBJ databases">
        <authorList>
            <person name="Ryan C."/>
        </authorList>
    </citation>
    <scope>NUCLEOTIDE SEQUENCE [LARGE SCALE GENOMIC DNA]</scope>
</reference>
<evidence type="ECO:0000313" key="8">
    <source>
        <dbReference type="Proteomes" id="UP001497457"/>
    </source>
</evidence>
<dbReference type="InterPro" id="IPR036047">
    <property type="entry name" value="F-box-like_dom_sf"/>
</dbReference>
<dbReference type="InterPro" id="IPR044508">
    <property type="entry name" value="At5g50450/At1g67340-like"/>
</dbReference>
<dbReference type="InterPro" id="IPR002893">
    <property type="entry name" value="Znf_MYND"/>
</dbReference>
<dbReference type="Gene3D" id="6.10.140.2220">
    <property type="match status" value="1"/>
</dbReference>
<evidence type="ECO:0000313" key="7">
    <source>
        <dbReference type="EMBL" id="CAL5027902.1"/>
    </source>
</evidence>
<gene>
    <name evidence="7" type="ORF">URODEC1_LOCUS79637</name>
</gene>
<name>A0ABC9CYG2_9POAL</name>